<keyword evidence="2" id="KW-1185">Reference proteome</keyword>
<dbReference type="Proteomes" id="UP000823775">
    <property type="component" value="Unassembled WGS sequence"/>
</dbReference>
<dbReference type="EMBL" id="JACEIK010000076">
    <property type="protein sequence ID" value="MCD7448907.1"/>
    <property type="molecule type" value="Genomic_DNA"/>
</dbReference>
<proteinExistence type="predicted"/>
<organism evidence="1 2">
    <name type="scientific">Datura stramonium</name>
    <name type="common">Jimsonweed</name>
    <name type="synonym">Common thornapple</name>
    <dbReference type="NCBI Taxonomy" id="4076"/>
    <lineage>
        <taxon>Eukaryota</taxon>
        <taxon>Viridiplantae</taxon>
        <taxon>Streptophyta</taxon>
        <taxon>Embryophyta</taxon>
        <taxon>Tracheophyta</taxon>
        <taxon>Spermatophyta</taxon>
        <taxon>Magnoliopsida</taxon>
        <taxon>eudicotyledons</taxon>
        <taxon>Gunneridae</taxon>
        <taxon>Pentapetalae</taxon>
        <taxon>asterids</taxon>
        <taxon>lamiids</taxon>
        <taxon>Solanales</taxon>
        <taxon>Solanaceae</taxon>
        <taxon>Solanoideae</taxon>
        <taxon>Datureae</taxon>
        <taxon>Datura</taxon>
    </lineage>
</organism>
<evidence type="ECO:0000313" key="1">
    <source>
        <dbReference type="EMBL" id="MCD7448907.1"/>
    </source>
</evidence>
<accession>A0ABS8RQ87</accession>
<sequence>METMVVHAGGYSNFVAIFVDDASWTWFIEQLKEAYGDGENMCVVSESIIKSVSRVYNLVPHYACI</sequence>
<comment type="caution">
    <text evidence="1">The sequence shown here is derived from an EMBL/GenBank/DDBJ whole genome shotgun (WGS) entry which is preliminary data.</text>
</comment>
<name>A0ABS8RQ87_DATST</name>
<reference evidence="1 2" key="1">
    <citation type="journal article" date="2021" name="BMC Genomics">
        <title>Datura genome reveals duplications of psychoactive alkaloid biosynthetic genes and high mutation rate following tissue culture.</title>
        <authorList>
            <person name="Rajewski A."/>
            <person name="Carter-House D."/>
            <person name="Stajich J."/>
            <person name="Litt A."/>
        </authorList>
    </citation>
    <scope>NUCLEOTIDE SEQUENCE [LARGE SCALE GENOMIC DNA]</scope>
    <source>
        <strain evidence="1">AR-01</strain>
    </source>
</reference>
<evidence type="ECO:0000313" key="2">
    <source>
        <dbReference type="Proteomes" id="UP000823775"/>
    </source>
</evidence>
<protein>
    <submittedName>
        <fullName evidence="1">Uncharacterized protein</fullName>
    </submittedName>
</protein>
<gene>
    <name evidence="1" type="ORF">HAX54_047246</name>
</gene>